<dbReference type="Gene3D" id="1.10.10.60">
    <property type="entry name" value="Homeodomain-like"/>
    <property type="match status" value="1"/>
</dbReference>
<dbReference type="RefSeq" id="WP_009156974.1">
    <property type="nucleotide sequence ID" value="NZ_CM001439.1"/>
</dbReference>
<protein>
    <submittedName>
        <fullName evidence="1">Transposase</fullName>
    </submittedName>
</protein>
<dbReference type="OrthoDB" id="341531at2"/>
<dbReference type="eggNOG" id="COG3415">
    <property type="taxonomic scope" value="Bacteria"/>
</dbReference>
<dbReference type="STRING" id="882083.SacmaDRAFT_5484"/>
<reference evidence="1 2" key="1">
    <citation type="journal article" date="2012" name="Stand. Genomic Sci.">
        <title>Genome sequence of the ocean sediment bacterium Saccharomonospora marina type strain (XMU15(T)).</title>
        <authorList>
            <person name="Klenk H.P."/>
            <person name="Lu M."/>
            <person name="Lucas S."/>
            <person name="Lapidus A."/>
            <person name="Copeland A."/>
            <person name="Pitluck S."/>
            <person name="Goodwin L.A."/>
            <person name="Han C."/>
            <person name="Tapia R."/>
            <person name="Brambilla E.M."/>
            <person name="Potter G."/>
            <person name="Land M."/>
            <person name="Ivanova N."/>
            <person name="Rohde M."/>
            <person name="Goker M."/>
            <person name="Detter J.C."/>
            <person name="Li W.J."/>
            <person name="Kyrpides N.C."/>
            <person name="Woyke T."/>
        </authorList>
    </citation>
    <scope>NUCLEOTIDE SEQUENCE [LARGE SCALE GENOMIC DNA]</scope>
    <source>
        <strain evidence="1 2">XMU15</strain>
    </source>
</reference>
<proteinExistence type="predicted"/>
<organism evidence="1 2">
    <name type="scientific">Saccharomonospora marina XMU15</name>
    <dbReference type="NCBI Taxonomy" id="882083"/>
    <lineage>
        <taxon>Bacteria</taxon>
        <taxon>Bacillati</taxon>
        <taxon>Actinomycetota</taxon>
        <taxon>Actinomycetes</taxon>
        <taxon>Pseudonocardiales</taxon>
        <taxon>Pseudonocardiaceae</taxon>
        <taxon>Saccharomonospora</taxon>
    </lineage>
</organism>
<dbReference type="Pfam" id="PF13565">
    <property type="entry name" value="HTH_32"/>
    <property type="match status" value="1"/>
</dbReference>
<gene>
    <name evidence="1" type="ORF">SacmaDRAFT_5484</name>
</gene>
<dbReference type="HOGENOM" id="CLU_056788_0_0_11"/>
<keyword evidence="2" id="KW-1185">Reference proteome</keyword>
<sequence>MTDKSHTLAADARSLHPDALERLRRQAVAAVESGVPQLHVARMLGISRKAVGSWVRAYQAGGEETFRPRKRGRRPGEQLALSAGQQAWVLKTVTGSPPDEVGLPHRLWTRRAIAELVSGQFGITLSSPTIGHYLARWGLVTEPNLLAGLRRSRLSQLPGGRLPATRRGPVRGEVLWFAWRDGVSRTDSEDRHVLLAVTNRGVLLFLADRSPFDLAMLADFHRRLREQLRRPVRVVVCDWPVERFPLLAAWLGSEPEVVVRTADP</sequence>
<accession>H5X8Z7</accession>
<dbReference type="Proteomes" id="UP000004926">
    <property type="component" value="Chromosome"/>
</dbReference>
<evidence type="ECO:0000313" key="1">
    <source>
        <dbReference type="EMBL" id="EHR53600.1"/>
    </source>
</evidence>
<dbReference type="EMBL" id="CM001439">
    <property type="protein sequence ID" value="EHR53600.1"/>
    <property type="molecule type" value="Genomic_DNA"/>
</dbReference>
<dbReference type="InterPro" id="IPR009057">
    <property type="entry name" value="Homeodomain-like_sf"/>
</dbReference>
<dbReference type="AlphaFoldDB" id="H5X8Z7"/>
<dbReference type="SUPFAM" id="SSF46689">
    <property type="entry name" value="Homeodomain-like"/>
    <property type="match status" value="1"/>
</dbReference>
<name>H5X8Z7_9PSEU</name>
<evidence type="ECO:0000313" key="2">
    <source>
        <dbReference type="Proteomes" id="UP000004926"/>
    </source>
</evidence>